<feature type="non-terminal residue" evidence="3">
    <location>
        <position position="1"/>
    </location>
</feature>
<proteinExistence type="predicted"/>
<feature type="compositionally biased region" description="Basic and acidic residues" evidence="1">
    <location>
        <begin position="122"/>
        <end position="132"/>
    </location>
</feature>
<sequence length="138" mass="14602">VALHGSKTQEQREAALASVRNGETQVLVATDLAGRGIDVADVSLVVNFNMATNIESYTHRIGRTGRAGKSGTAITFLGNEDADVLYDLRQMLSKSSISKVPEELKKHEAAQTRPVRGGGRGRGGDNENEGGRGGRGGR</sequence>
<evidence type="ECO:0000259" key="2">
    <source>
        <dbReference type="PROSITE" id="PS51194"/>
    </source>
</evidence>
<dbReference type="AlphaFoldDB" id="A0A179II21"/>
<organism evidence="3 4">
    <name type="scientific">Cordyceps confragosa</name>
    <name type="common">Lecanicillium lecanii</name>
    <dbReference type="NCBI Taxonomy" id="2714763"/>
    <lineage>
        <taxon>Eukaryota</taxon>
        <taxon>Fungi</taxon>
        <taxon>Dikarya</taxon>
        <taxon>Ascomycota</taxon>
        <taxon>Pezizomycotina</taxon>
        <taxon>Sordariomycetes</taxon>
        <taxon>Hypocreomycetidae</taxon>
        <taxon>Hypocreales</taxon>
        <taxon>Cordycipitaceae</taxon>
        <taxon>Akanthomyces</taxon>
    </lineage>
</organism>
<reference evidence="3 4" key="1">
    <citation type="submission" date="2016-03" db="EMBL/GenBank/DDBJ databases">
        <title>Fine-scale spatial genetic structure of a fungal parasite of coffee scale insects.</title>
        <authorList>
            <person name="Jackson D."/>
            <person name="Zemenick K.A."/>
            <person name="Malloure B."/>
            <person name="Quandt C.A."/>
            <person name="James T.Y."/>
        </authorList>
    </citation>
    <scope>NUCLEOTIDE SEQUENCE [LARGE SCALE GENOMIC DNA]</scope>
    <source>
        <strain evidence="3 4">UM487</strain>
    </source>
</reference>
<dbReference type="CDD" id="cd18787">
    <property type="entry name" value="SF2_C_DEAD"/>
    <property type="match status" value="1"/>
</dbReference>
<evidence type="ECO:0000256" key="1">
    <source>
        <dbReference type="SAM" id="MobiDB-lite"/>
    </source>
</evidence>
<keyword evidence="4" id="KW-1185">Reference proteome</keyword>
<feature type="domain" description="Helicase C-terminal" evidence="2">
    <location>
        <begin position="1"/>
        <end position="108"/>
    </location>
</feature>
<dbReference type="PROSITE" id="PS51194">
    <property type="entry name" value="HELICASE_CTER"/>
    <property type="match status" value="1"/>
</dbReference>
<dbReference type="SMART" id="SM00490">
    <property type="entry name" value="HELICc"/>
    <property type="match status" value="1"/>
</dbReference>
<dbReference type="Gene3D" id="3.40.50.300">
    <property type="entry name" value="P-loop containing nucleotide triphosphate hydrolases"/>
    <property type="match status" value="1"/>
</dbReference>
<dbReference type="InterPro" id="IPR001650">
    <property type="entry name" value="Helicase_C-like"/>
</dbReference>
<dbReference type="OrthoDB" id="196131at2759"/>
<feature type="region of interest" description="Disordered" evidence="1">
    <location>
        <begin position="97"/>
        <end position="138"/>
    </location>
</feature>
<name>A0A179II21_CORDF</name>
<feature type="compositionally biased region" description="Basic and acidic residues" evidence="1">
    <location>
        <begin position="100"/>
        <end position="110"/>
    </location>
</feature>
<dbReference type="Proteomes" id="UP000243081">
    <property type="component" value="Unassembled WGS sequence"/>
</dbReference>
<dbReference type="Pfam" id="PF00271">
    <property type="entry name" value="Helicase_C"/>
    <property type="match status" value="1"/>
</dbReference>
<dbReference type="PANTHER" id="PTHR47958">
    <property type="entry name" value="ATP-DEPENDENT RNA HELICASE DBP3"/>
    <property type="match status" value="1"/>
</dbReference>
<dbReference type="InterPro" id="IPR027417">
    <property type="entry name" value="P-loop_NTPase"/>
</dbReference>
<dbReference type="SUPFAM" id="SSF52540">
    <property type="entry name" value="P-loop containing nucleoside triphosphate hydrolases"/>
    <property type="match status" value="1"/>
</dbReference>
<dbReference type="OMA" id="CPIELAN"/>
<gene>
    <name evidence="3" type="ORF">LLEC1_00424</name>
</gene>
<dbReference type="EMBL" id="LUKN01000744">
    <property type="protein sequence ID" value="OAR02306.1"/>
    <property type="molecule type" value="Genomic_DNA"/>
</dbReference>
<accession>A0A179II21</accession>
<protein>
    <recommendedName>
        <fullName evidence="2">Helicase C-terminal domain-containing protein</fullName>
    </recommendedName>
</protein>
<evidence type="ECO:0000313" key="3">
    <source>
        <dbReference type="EMBL" id="OAR02306.1"/>
    </source>
</evidence>
<comment type="caution">
    <text evidence="3">The sequence shown here is derived from an EMBL/GenBank/DDBJ whole genome shotgun (WGS) entry which is preliminary data.</text>
</comment>
<evidence type="ECO:0000313" key="4">
    <source>
        <dbReference type="Proteomes" id="UP000243081"/>
    </source>
</evidence>